<keyword evidence="3" id="KW-1185">Reference proteome</keyword>
<comment type="caution">
    <text evidence="2">The sequence shown here is derived from an EMBL/GenBank/DDBJ whole genome shotgun (WGS) entry which is preliminary data.</text>
</comment>
<feature type="compositionally biased region" description="Gly residues" evidence="1">
    <location>
        <begin position="1"/>
        <end position="10"/>
    </location>
</feature>
<gene>
    <name evidence="2" type="ORF">Sjap_002318</name>
</gene>
<protein>
    <submittedName>
        <fullName evidence="2">Uncharacterized protein</fullName>
    </submittedName>
</protein>
<evidence type="ECO:0000313" key="2">
    <source>
        <dbReference type="EMBL" id="KAK9154838.1"/>
    </source>
</evidence>
<dbReference type="AlphaFoldDB" id="A0AAP0PSF1"/>
<dbReference type="EMBL" id="JBBNAE010000001">
    <property type="protein sequence ID" value="KAK9154838.1"/>
    <property type="molecule type" value="Genomic_DNA"/>
</dbReference>
<organism evidence="2 3">
    <name type="scientific">Stephania japonica</name>
    <dbReference type="NCBI Taxonomy" id="461633"/>
    <lineage>
        <taxon>Eukaryota</taxon>
        <taxon>Viridiplantae</taxon>
        <taxon>Streptophyta</taxon>
        <taxon>Embryophyta</taxon>
        <taxon>Tracheophyta</taxon>
        <taxon>Spermatophyta</taxon>
        <taxon>Magnoliopsida</taxon>
        <taxon>Ranunculales</taxon>
        <taxon>Menispermaceae</taxon>
        <taxon>Menispermoideae</taxon>
        <taxon>Cissampelideae</taxon>
        <taxon>Stephania</taxon>
    </lineage>
</organism>
<feature type="compositionally biased region" description="Basic and acidic residues" evidence="1">
    <location>
        <begin position="81"/>
        <end position="96"/>
    </location>
</feature>
<accession>A0AAP0PSF1</accession>
<name>A0AAP0PSF1_9MAGN</name>
<reference evidence="2 3" key="1">
    <citation type="submission" date="2024-01" db="EMBL/GenBank/DDBJ databases">
        <title>Genome assemblies of Stephania.</title>
        <authorList>
            <person name="Yang L."/>
        </authorList>
    </citation>
    <scope>NUCLEOTIDE SEQUENCE [LARGE SCALE GENOMIC DNA]</scope>
    <source>
        <strain evidence="2">QJT</strain>
        <tissue evidence="2">Leaf</tissue>
    </source>
</reference>
<evidence type="ECO:0000313" key="3">
    <source>
        <dbReference type="Proteomes" id="UP001417504"/>
    </source>
</evidence>
<dbReference type="Proteomes" id="UP001417504">
    <property type="component" value="Unassembled WGS sequence"/>
</dbReference>
<evidence type="ECO:0000256" key="1">
    <source>
        <dbReference type="SAM" id="MobiDB-lite"/>
    </source>
</evidence>
<sequence length="249" mass="28438">MSHQGEGTGSGATPNRTPWMKMGKKREFNASSANKFRHNGGIHRESRKEYRSKRPHAATLTAKYGDGGKQAGRGLNKRFNTRREEEAIGFRKETRSKPASHIPASTSKFHKHSKNAAGPQRTKNIKILHRNKELCRVNEGLQASLNGKNALVEQVSTKNFHLKSENEMLRTSREEKIHEGVEAYKSSYKTTPEYRQELKDYMIENGDFIYEDRWNKSVAHLRQWYPITDEQAVDPNLMDSTPNAANPTN</sequence>
<feature type="region of interest" description="Disordered" evidence="1">
    <location>
        <begin position="1"/>
        <end position="120"/>
    </location>
</feature>
<proteinExistence type="predicted"/>